<organism evidence="1">
    <name type="scientific">Oryza brachyantha</name>
    <name type="common">malo sina</name>
    <dbReference type="NCBI Taxonomy" id="4533"/>
    <lineage>
        <taxon>Eukaryota</taxon>
        <taxon>Viridiplantae</taxon>
        <taxon>Streptophyta</taxon>
        <taxon>Embryophyta</taxon>
        <taxon>Tracheophyta</taxon>
        <taxon>Spermatophyta</taxon>
        <taxon>Magnoliopsida</taxon>
        <taxon>Liliopsida</taxon>
        <taxon>Poales</taxon>
        <taxon>Poaceae</taxon>
        <taxon>BOP clade</taxon>
        <taxon>Oryzoideae</taxon>
        <taxon>Oryzeae</taxon>
        <taxon>Oryzinae</taxon>
        <taxon>Oryza</taxon>
    </lineage>
</organism>
<protein>
    <submittedName>
        <fullName evidence="1">Uncharacterized protein</fullName>
    </submittedName>
</protein>
<dbReference type="Gramene" id="OB04G29150.1">
    <property type="protein sequence ID" value="OB04G29150.1"/>
    <property type="gene ID" value="OB04G29150"/>
</dbReference>
<dbReference type="Proteomes" id="UP000006038">
    <property type="component" value="Chromosome 4"/>
</dbReference>
<dbReference type="EnsemblPlants" id="OB04G29150.1">
    <property type="protein sequence ID" value="OB04G29150.1"/>
    <property type="gene ID" value="OB04G29150"/>
</dbReference>
<accession>J3M0J0</accession>
<keyword evidence="2" id="KW-1185">Reference proteome</keyword>
<evidence type="ECO:0000313" key="1">
    <source>
        <dbReference type="EnsemblPlants" id="OB04G29150.1"/>
    </source>
</evidence>
<reference evidence="1" key="1">
    <citation type="journal article" date="2013" name="Nat. Commun.">
        <title>Whole-genome sequencing of Oryza brachyantha reveals mechanisms underlying Oryza genome evolution.</title>
        <authorList>
            <person name="Chen J."/>
            <person name="Huang Q."/>
            <person name="Gao D."/>
            <person name="Wang J."/>
            <person name="Lang Y."/>
            <person name="Liu T."/>
            <person name="Li B."/>
            <person name="Bai Z."/>
            <person name="Luis Goicoechea J."/>
            <person name="Liang C."/>
            <person name="Chen C."/>
            <person name="Zhang W."/>
            <person name="Sun S."/>
            <person name="Liao Y."/>
            <person name="Zhang X."/>
            <person name="Yang L."/>
            <person name="Song C."/>
            <person name="Wang M."/>
            <person name="Shi J."/>
            <person name="Liu G."/>
            <person name="Liu J."/>
            <person name="Zhou H."/>
            <person name="Zhou W."/>
            <person name="Yu Q."/>
            <person name="An N."/>
            <person name="Chen Y."/>
            <person name="Cai Q."/>
            <person name="Wang B."/>
            <person name="Liu B."/>
            <person name="Min J."/>
            <person name="Huang Y."/>
            <person name="Wu H."/>
            <person name="Li Z."/>
            <person name="Zhang Y."/>
            <person name="Yin Y."/>
            <person name="Song W."/>
            <person name="Jiang J."/>
            <person name="Jackson S.A."/>
            <person name="Wing R.A."/>
            <person name="Wang J."/>
            <person name="Chen M."/>
        </authorList>
    </citation>
    <scope>NUCLEOTIDE SEQUENCE [LARGE SCALE GENOMIC DNA]</scope>
    <source>
        <strain evidence="1">cv. IRGC 101232</strain>
    </source>
</reference>
<proteinExistence type="predicted"/>
<dbReference type="AlphaFoldDB" id="J3M0J0"/>
<name>J3M0J0_ORYBR</name>
<sequence>MKNEQPRYKKPFLHGPEVALGNMALLLSLRCVYPITRLSICFPSFAFIPKYPTTSLSYAPPKQSLPSHIGWLIQTRPDFSEGFIRDFHRFPIPRSDITCYSPTFFTQSNL</sequence>
<dbReference type="HOGENOM" id="CLU_2174884_0_0_1"/>
<reference evidence="1" key="2">
    <citation type="submission" date="2013-04" db="UniProtKB">
        <authorList>
            <consortium name="EnsemblPlants"/>
        </authorList>
    </citation>
    <scope>IDENTIFICATION</scope>
</reference>
<evidence type="ECO:0000313" key="2">
    <source>
        <dbReference type="Proteomes" id="UP000006038"/>
    </source>
</evidence>